<dbReference type="GO" id="GO:0006260">
    <property type="term" value="P:DNA replication"/>
    <property type="evidence" value="ECO:0007669"/>
    <property type="project" value="UniProtKB-KW"/>
</dbReference>
<comment type="similarity">
    <text evidence="1 10">Belongs to the peptidase M24 family. SPT16 subfamily.</text>
</comment>
<dbReference type="SMART" id="SM01287">
    <property type="entry name" value="Rtt106"/>
    <property type="match status" value="1"/>
</dbReference>
<dbReference type="InterPro" id="IPR011993">
    <property type="entry name" value="PH-like_dom_sf"/>
</dbReference>
<comment type="subcellular location">
    <subcellularLocation>
        <location evidence="10">Nucleus</location>
    </subcellularLocation>
    <subcellularLocation>
        <location evidence="10">Chromosome</location>
    </subcellularLocation>
</comment>
<evidence type="ECO:0000256" key="1">
    <source>
        <dbReference type="ARBA" id="ARBA00010779"/>
    </source>
</evidence>
<dbReference type="Pfam" id="PF08512">
    <property type="entry name" value="Rttp106-like_middle"/>
    <property type="match status" value="1"/>
</dbReference>
<evidence type="ECO:0000256" key="9">
    <source>
        <dbReference type="ARBA" id="ARBA00023242"/>
    </source>
</evidence>
<gene>
    <name evidence="16" type="ORF">VCUG_01339</name>
</gene>
<reference evidence="17" key="1">
    <citation type="submission" date="2011-03" db="EMBL/GenBank/DDBJ databases">
        <title>The genome sequence of Vavraia culicis strain floridensis.</title>
        <authorList>
            <consortium name="The Broad Institute Genome Sequencing Platform"/>
            <person name="Cuomo C."/>
            <person name="Becnel J."/>
            <person name="Sanscrainte N."/>
            <person name="Young S.K."/>
            <person name="Zeng Q."/>
            <person name="Gargeya S."/>
            <person name="Fitzgerald M."/>
            <person name="Haas B."/>
            <person name="Abouelleil A."/>
            <person name="Alvarado L."/>
            <person name="Arachchi H.M."/>
            <person name="Berlin A."/>
            <person name="Chapman S.B."/>
            <person name="Gearin G."/>
            <person name="Goldberg J."/>
            <person name="Griggs A."/>
            <person name="Gujja S."/>
            <person name="Hansen M."/>
            <person name="Heiman D."/>
            <person name="Howarth C."/>
            <person name="Larimer J."/>
            <person name="Lui A."/>
            <person name="MacDonald P.J.P."/>
            <person name="McCowen C."/>
            <person name="Montmayeur A."/>
            <person name="Murphy C."/>
            <person name="Neiman D."/>
            <person name="Pearson M."/>
            <person name="Priest M."/>
            <person name="Roberts A."/>
            <person name="Saif S."/>
            <person name="Shea T."/>
            <person name="Sisk P."/>
            <person name="Stolte C."/>
            <person name="Sykes S."/>
            <person name="Wortman J."/>
            <person name="Nusbaum C."/>
            <person name="Birren B."/>
        </authorList>
    </citation>
    <scope>NUCLEOTIDE SEQUENCE [LARGE SCALE GENOMIC DNA]</scope>
    <source>
        <strain evidence="17">floridensis</strain>
    </source>
</reference>
<dbReference type="FunFam" id="2.30.29.30:FF:000017">
    <property type="entry name" value="FACT complex subunit SPT16"/>
    <property type="match status" value="1"/>
</dbReference>
<keyword evidence="8 10" id="KW-0234">DNA repair</keyword>
<protein>
    <recommendedName>
        <fullName evidence="10">FACT complex subunit</fullName>
    </recommendedName>
</protein>
<sequence length="821" mass="96286">MVDSQLNESQFVRRVAKIQESISMPLLTILGKKLEVEDFGSNSALFIYLLNYEFPETLLLITKDMCYAVTSTKKKEILESMQCAKLRVYERMKDGSSDSFIRNELIKITDSVLLSEKNSLHGHFCSTYIGAFKTVDFEMGNLFIQKEEEEIEYVECAALFVTYLMEEAIKMIRKGEVCVESKLERHLDTPNKPFDLKLSQVEFTYSPRIVRDEDAVTISIGVRYQSYCAEIQRVLFYDADYLEIYRRRNEKIRNRKFENLKSLGLLQREGLRKDEDGTFVMKTDHENYTIIDVVKCTDGKFEVLTDDITWRESEKKNFVAEDFLIEREKTNIEKKRLSRQKALEKEIEINEHQKELMDKLNDEMVRYYSDMETTEPLETMSKKLVAYEKESQLPRKNKLVIDRRNFSILIPINGYMVPFHIEYVKNCSLNGNDLRVNFREGEIIKSITYRSKTANSLYNEIGDAKKEYVERRETSNVGEQGTLCEIKGRRHILGDVKIKTEVRTQKKSRAGNLELHENGFRFGDTTILFNNIEHLFYQQGDVYLLHFKLALPIIFNGKKAYNVQFFKEVVENMSIDIMKLHPSQKERLEEEQEKIRLEMIKAEYDNFIKNVENNSNLRIDRVSKDVYFEGVPYRQNVQIRPSSTCLVNLLEPPFLIVDFEKMEVANFERVNYVSRSFDLTFIFKDKTFITITSVDSRSMDYLREFIDSRNICFIQTAQNINWNNLLKTIKEDPFTFYNDGGWSALQPMREDNDQEESSASTLSSPSSVSEATMSDTEGEDESLEEEVIEEDDDDDIVDLNDIDSEDESEEDDEQWNKKRRI</sequence>
<dbReference type="GO" id="GO:0006281">
    <property type="term" value="P:DNA repair"/>
    <property type="evidence" value="ECO:0007669"/>
    <property type="project" value="UniProtKB-UniRule"/>
</dbReference>
<dbReference type="Proteomes" id="UP000011081">
    <property type="component" value="Unassembled WGS sequence"/>
</dbReference>
<dbReference type="OMA" id="AYSVMKN"/>
<dbReference type="Gene3D" id="3.40.350.10">
    <property type="entry name" value="Creatinase/prolidase N-terminal domain"/>
    <property type="match status" value="1"/>
</dbReference>
<dbReference type="GO" id="GO:0031491">
    <property type="term" value="F:nucleosome binding"/>
    <property type="evidence" value="ECO:0007669"/>
    <property type="project" value="TreeGrafter"/>
</dbReference>
<feature type="domain" description="Histone chaperone RTT106/FACT complex subunit SPT16-like middle" evidence="15">
    <location>
        <begin position="628"/>
        <end position="716"/>
    </location>
</feature>
<evidence type="ECO:0000259" key="13">
    <source>
        <dbReference type="SMART" id="SM01285"/>
    </source>
</evidence>
<dbReference type="Gene3D" id="2.30.29.210">
    <property type="entry name" value="FACT complex subunit Spt16p/Cdc68p"/>
    <property type="match status" value="1"/>
</dbReference>
<dbReference type="GeneID" id="19879218"/>
<keyword evidence="9 10" id="KW-0539">Nucleus</keyword>
<evidence type="ECO:0000256" key="6">
    <source>
        <dbReference type="ARBA" id="ARBA00023054"/>
    </source>
</evidence>
<dbReference type="Gene3D" id="2.30.29.150">
    <property type="match status" value="1"/>
</dbReference>
<comment type="subunit">
    <text evidence="10">Component of the FACT complex.</text>
</comment>
<feature type="domain" description="FACT complex subunit SPT16 N-terminal lobe" evidence="13">
    <location>
        <begin position="6"/>
        <end position="160"/>
    </location>
</feature>
<feature type="region of interest" description="Disordered" evidence="12">
    <location>
        <begin position="745"/>
        <end position="821"/>
    </location>
</feature>
<dbReference type="Gene3D" id="2.30.29.30">
    <property type="entry name" value="Pleckstrin-homology domain (PH domain)/Phosphotyrosine-binding domain (PTB)"/>
    <property type="match status" value="1"/>
</dbReference>
<name>L2GVL4_VAVCU</name>
<dbReference type="EMBL" id="GL877423">
    <property type="protein sequence ID" value="ELA47150.1"/>
    <property type="molecule type" value="Genomic_DNA"/>
</dbReference>
<dbReference type="SUPFAM" id="SSF55920">
    <property type="entry name" value="Creatinase/aminopeptidase"/>
    <property type="match status" value="1"/>
</dbReference>
<dbReference type="SMART" id="SM01286">
    <property type="entry name" value="SPT16"/>
    <property type="match status" value="1"/>
</dbReference>
<dbReference type="HOGENOM" id="CLU_004627_1_0_1"/>
<dbReference type="InterPro" id="IPR056595">
    <property type="entry name" value="Fact-SPT16_PH"/>
</dbReference>
<feature type="compositionally biased region" description="Acidic residues" evidence="12">
    <location>
        <begin position="776"/>
        <end position="813"/>
    </location>
</feature>
<dbReference type="GO" id="GO:0035101">
    <property type="term" value="C:FACT complex"/>
    <property type="evidence" value="ECO:0007669"/>
    <property type="project" value="UniProtKB-UniRule"/>
</dbReference>
<dbReference type="InterPro" id="IPR013953">
    <property type="entry name" value="FACT_SPT16_M"/>
</dbReference>
<accession>L2GVL4</accession>
<dbReference type="AlphaFoldDB" id="L2GVL4"/>
<evidence type="ECO:0000256" key="2">
    <source>
        <dbReference type="ARBA" id="ARBA00022454"/>
    </source>
</evidence>
<dbReference type="InterPro" id="IPR029149">
    <property type="entry name" value="Creatin/AminoP/Spt16_N"/>
</dbReference>
<dbReference type="PANTHER" id="PTHR13980">
    <property type="entry name" value="CDC68 RELATED"/>
    <property type="match status" value="1"/>
</dbReference>
<dbReference type="InterPro" id="IPR029148">
    <property type="entry name" value="FACT-SPT16_Nlobe"/>
</dbReference>
<keyword evidence="6 11" id="KW-0175">Coiled coil</keyword>
<dbReference type="PANTHER" id="PTHR13980:SF15">
    <property type="entry name" value="FACT COMPLEX SUBUNIT SPT16"/>
    <property type="match status" value="1"/>
</dbReference>
<evidence type="ECO:0000256" key="12">
    <source>
        <dbReference type="SAM" id="MobiDB-lite"/>
    </source>
</evidence>
<keyword evidence="17" id="KW-1185">Reference proteome</keyword>
<dbReference type="SMART" id="SM01285">
    <property type="entry name" value="FACT-Spt16_Nlob"/>
    <property type="match status" value="1"/>
</dbReference>
<keyword evidence="4 10" id="KW-0227">DNA damage</keyword>
<comment type="function">
    <text evidence="10">Component of the FACT complex, a general chromatin factor that acts to reorganize nucleosomes. The FACT complex is involved in multiple processes that require DNA as a template such as mRNA elongation, DNA replication and DNA repair. During transcription elongation the FACT complex acts as a histone chaperone that both destabilizes and restores nucleosomal structure. It facilitates the passage of RNA polymerase II and transcription by promoting the dissociation of one histone H2A-H2B dimer from the nucleosome, then subsequently promotes the reestablishment of the nucleosome following the passage of RNA polymerase II.</text>
</comment>
<proteinExistence type="inferred from homology"/>
<dbReference type="VEuPathDB" id="MicrosporidiaDB:VCUG_01339"/>
<feature type="coiled-coil region" evidence="11">
    <location>
        <begin position="320"/>
        <end position="363"/>
    </location>
</feature>
<dbReference type="OrthoDB" id="10251642at2759"/>
<evidence type="ECO:0000259" key="15">
    <source>
        <dbReference type="SMART" id="SM01287"/>
    </source>
</evidence>
<dbReference type="GO" id="GO:0006368">
    <property type="term" value="P:transcription elongation by RNA polymerase II"/>
    <property type="evidence" value="ECO:0007669"/>
    <property type="project" value="TreeGrafter"/>
</dbReference>
<evidence type="ECO:0000256" key="7">
    <source>
        <dbReference type="ARBA" id="ARBA00023163"/>
    </source>
</evidence>
<evidence type="ECO:0000313" key="17">
    <source>
        <dbReference type="Proteomes" id="UP000011081"/>
    </source>
</evidence>
<dbReference type="Pfam" id="PF14826">
    <property type="entry name" value="FACT-Spt16_Nlob"/>
    <property type="match status" value="1"/>
</dbReference>
<organism evidence="16 17">
    <name type="scientific">Vavraia culicis (isolate floridensis)</name>
    <name type="common">Microsporidian parasite</name>
    <dbReference type="NCBI Taxonomy" id="948595"/>
    <lineage>
        <taxon>Eukaryota</taxon>
        <taxon>Fungi</taxon>
        <taxon>Fungi incertae sedis</taxon>
        <taxon>Microsporidia</taxon>
        <taxon>Pleistophoridae</taxon>
        <taxon>Vavraia</taxon>
    </lineage>
</organism>
<keyword evidence="7 10" id="KW-0804">Transcription</keyword>
<evidence type="ECO:0000256" key="3">
    <source>
        <dbReference type="ARBA" id="ARBA00022705"/>
    </source>
</evidence>
<dbReference type="InterPro" id="IPR036005">
    <property type="entry name" value="Creatinase/aminopeptidase-like"/>
</dbReference>
<dbReference type="Pfam" id="PF08644">
    <property type="entry name" value="SPT16"/>
    <property type="match status" value="1"/>
</dbReference>
<keyword evidence="5 10" id="KW-0805">Transcription regulation</keyword>
<evidence type="ECO:0000256" key="8">
    <source>
        <dbReference type="ARBA" id="ARBA00023204"/>
    </source>
</evidence>
<evidence type="ECO:0000313" key="16">
    <source>
        <dbReference type="EMBL" id="ELA47150.1"/>
    </source>
</evidence>
<dbReference type="FunCoup" id="L2GVL4">
    <property type="interactions" value="285"/>
</dbReference>
<dbReference type="STRING" id="948595.L2GVL4"/>
<evidence type="ECO:0000259" key="14">
    <source>
        <dbReference type="SMART" id="SM01286"/>
    </source>
</evidence>
<evidence type="ECO:0000256" key="5">
    <source>
        <dbReference type="ARBA" id="ARBA00023015"/>
    </source>
</evidence>
<evidence type="ECO:0000256" key="10">
    <source>
        <dbReference type="RuleBase" id="RU367052"/>
    </source>
</evidence>
<keyword evidence="2 10" id="KW-0158">Chromosome</keyword>
<feature type="compositionally biased region" description="Low complexity" evidence="12">
    <location>
        <begin position="757"/>
        <end position="770"/>
    </location>
</feature>
<evidence type="ECO:0000256" key="11">
    <source>
        <dbReference type="SAM" id="Coils"/>
    </source>
</evidence>
<dbReference type="RefSeq" id="XP_008074358.1">
    <property type="nucleotide sequence ID" value="XM_008076167.1"/>
</dbReference>
<dbReference type="InterPro" id="IPR040258">
    <property type="entry name" value="Spt16"/>
</dbReference>
<evidence type="ECO:0000256" key="4">
    <source>
        <dbReference type="ARBA" id="ARBA00022763"/>
    </source>
</evidence>
<keyword evidence="3 10" id="KW-0235">DNA replication</keyword>
<dbReference type="InParanoid" id="L2GVL4"/>
<dbReference type="Pfam" id="PF24824">
    <property type="entry name" value="PH_SPT16"/>
    <property type="match status" value="1"/>
</dbReference>
<feature type="domain" description="FACT complex subunit SPT16 middle" evidence="14">
    <location>
        <begin position="399"/>
        <end position="522"/>
    </location>
</feature>
<dbReference type="InterPro" id="IPR013719">
    <property type="entry name" value="RTT106/SPT16-like_middle_dom"/>
</dbReference>